<comment type="function">
    <text evidence="8">Ligates lysine onto the cytidine present at position 34 of the AUA codon-specific tRNA(Ile) that contains the anticodon CAU, in an ATP-dependent manner. Cytidine is converted to lysidine, thus changing the amino acid specificity of the tRNA from methionine to isoleucine.</text>
</comment>
<accession>A0A970B811</accession>
<dbReference type="GO" id="GO:0006400">
    <property type="term" value="P:tRNA modification"/>
    <property type="evidence" value="ECO:0007669"/>
    <property type="project" value="UniProtKB-UniRule"/>
</dbReference>
<dbReference type="InterPro" id="IPR014729">
    <property type="entry name" value="Rossmann-like_a/b/a_fold"/>
</dbReference>
<evidence type="ECO:0000313" key="10">
    <source>
        <dbReference type="EMBL" id="NKF24488.1"/>
    </source>
</evidence>
<comment type="subcellular location">
    <subcellularLocation>
        <location evidence="1 8">Cytoplasm</location>
    </subcellularLocation>
</comment>
<feature type="binding site" evidence="8">
    <location>
        <begin position="19"/>
        <end position="24"/>
    </location>
    <ligand>
        <name>ATP</name>
        <dbReference type="ChEBI" id="CHEBI:30616"/>
    </ligand>
</feature>
<evidence type="ECO:0000256" key="4">
    <source>
        <dbReference type="ARBA" id="ARBA00022694"/>
    </source>
</evidence>
<evidence type="ECO:0000256" key="1">
    <source>
        <dbReference type="ARBA" id="ARBA00004496"/>
    </source>
</evidence>
<keyword evidence="11" id="KW-1185">Reference proteome</keyword>
<dbReference type="Gene3D" id="3.40.50.620">
    <property type="entry name" value="HUPs"/>
    <property type="match status" value="1"/>
</dbReference>
<evidence type="ECO:0000256" key="5">
    <source>
        <dbReference type="ARBA" id="ARBA00022741"/>
    </source>
</evidence>
<sequence>MELTLPDAARRARVWVAFSGGLDSTLLLHLLREAGVGELRAVHVHHGLQAAADRWAREARRVCRDLGVPLTVRRVTVDADHDGGPEAAARAARYAVFEALLKPGDWLATAHHQDDQAETVLLRALRGSGIAGLAAMAPTAPLGRGTLWRPLLDQPRRALRAEAERRGLSWIDDPHNVDARYARSYLRTEIMPRLQRHWPQAGQSLARLAARADDTQALLRALAEIDLQALQRGAGLSVSGLLALEARRRRNALYYAWLAMGWPAPAEARLQRVEREMLGAREDATPLLRHESGELRRYRDVLFLMPFLPEPPTAALRWPARRRSLALPAGLGTLRLARASATDLTVRFARGGERLKPAGEAHTRTLKHLGQRAGLPPWLRTRLPLVYDGGELLAVAGFWRSVNAVALGLDLQWESALLDAFCTGSGNASGNQPL</sequence>
<dbReference type="GO" id="GO:0005737">
    <property type="term" value="C:cytoplasm"/>
    <property type="evidence" value="ECO:0007669"/>
    <property type="project" value="UniProtKB-SubCell"/>
</dbReference>
<comment type="catalytic activity">
    <reaction evidence="7 8">
        <text>cytidine(34) in tRNA(Ile2) + L-lysine + ATP = lysidine(34) in tRNA(Ile2) + AMP + diphosphate + H(+)</text>
        <dbReference type="Rhea" id="RHEA:43744"/>
        <dbReference type="Rhea" id="RHEA-COMP:10625"/>
        <dbReference type="Rhea" id="RHEA-COMP:10670"/>
        <dbReference type="ChEBI" id="CHEBI:15378"/>
        <dbReference type="ChEBI" id="CHEBI:30616"/>
        <dbReference type="ChEBI" id="CHEBI:32551"/>
        <dbReference type="ChEBI" id="CHEBI:33019"/>
        <dbReference type="ChEBI" id="CHEBI:82748"/>
        <dbReference type="ChEBI" id="CHEBI:83665"/>
        <dbReference type="ChEBI" id="CHEBI:456215"/>
        <dbReference type="EC" id="6.3.4.19"/>
    </reaction>
</comment>
<comment type="similarity">
    <text evidence="8">Belongs to the tRNA(Ile)-lysidine synthase family.</text>
</comment>
<evidence type="ECO:0000256" key="7">
    <source>
        <dbReference type="ARBA" id="ARBA00048539"/>
    </source>
</evidence>
<dbReference type="GO" id="GO:0032267">
    <property type="term" value="F:tRNA(Ile)-lysidine synthase activity"/>
    <property type="evidence" value="ECO:0007669"/>
    <property type="project" value="UniProtKB-EC"/>
</dbReference>
<evidence type="ECO:0000256" key="2">
    <source>
        <dbReference type="ARBA" id="ARBA00022490"/>
    </source>
</evidence>
<dbReference type="Gene3D" id="1.20.59.20">
    <property type="match status" value="1"/>
</dbReference>
<dbReference type="PANTHER" id="PTHR43033:SF1">
    <property type="entry name" value="TRNA(ILE)-LYSIDINE SYNTHASE-RELATED"/>
    <property type="match status" value="1"/>
</dbReference>
<dbReference type="NCBIfam" id="TIGR02433">
    <property type="entry name" value="lysidine_TilS_C"/>
    <property type="match status" value="1"/>
</dbReference>
<gene>
    <name evidence="8 10" type="primary">tilS</name>
    <name evidence="10" type="ORF">G7Y82_19425</name>
</gene>
<comment type="domain">
    <text evidence="8">The N-terminal region contains the highly conserved SGGXDS motif, predicted to be a P-loop motif involved in ATP binding.</text>
</comment>
<dbReference type="InterPro" id="IPR011063">
    <property type="entry name" value="TilS/TtcA_N"/>
</dbReference>
<dbReference type="SUPFAM" id="SSF52402">
    <property type="entry name" value="Adenine nucleotide alpha hydrolases-like"/>
    <property type="match status" value="1"/>
</dbReference>
<feature type="domain" description="Lysidine-tRNA(Ile) synthetase C-terminal" evidence="9">
    <location>
        <begin position="344"/>
        <end position="413"/>
    </location>
</feature>
<dbReference type="SUPFAM" id="SSF56037">
    <property type="entry name" value="PheT/TilS domain"/>
    <property type="match status" value="1"/>
</dbReference>
<dbReference type="GO" id="GO:0005524">
    <property type="term" value="F:ATP binding"/>
    <property type="evidence" value="ECO:0007669"/>
    <property type="project" value="UniProtKB-UniRule"/>
</dbReference>
<protein>
    <recommendedName>
        <fullName evidence="8">tRNA(Ile)-lysidine synthase</fullName>
        <ecNumber evidence="8">6.3.4.19</ecNumber>
    </recommendedName>
    <alternativeName>
        <fullName evidence="8">tRNA(Ile)-2-lysyl-cytidine synthase</fullName>
    </alternativeName>
    <alternativeName>
        <fullName evidence="8">tRNA(Ile)-lysidine synthetase</fullName>
    </alternativeName>
</protein>
<dbReference type="Pfam" id="PF11734">
    <property type="entry name" value="TilS_C"/>
    <property type="match status" value="1"/>
</dbReference>
<dbReference type="CDD" id="cd01992">
    <property type="entry name" value="TilS_N"/>
    <property type="match status" value="1"/>
</dbReference>
<evidence type="ECO:0000256" key="6">
    <source>
        <dbReference type="ARBA" id="ARBA00022840"/>
    </source>
</evidence>
<evidence type="ECO:0000259" key="9">
    <source>
        <dbReference type="SMART" id="SM00977"/>
    </source>
</evidence>
<dbReference type="InterPro" id="IPR012795">
    <property type="entry name" value="tRNA_Ile_lys_synt_N"/>
</dbReference>
<proteinExistence type="inferred from homology"/>
<dbReference type="SMART" id="SM00977">
    <property type="entry name" value="TilS_C"/>
    <property type="match status" value="1"/>
</dbReference>
<dbReference type="Pfam" id="PF01171">
    <property type="entry name" value="ATP_bind_3"/>
    <property type="match status" value="1"/>
</dbReference>
<keyword evidence="3 8" id="KW-0436">Ligase</keyword>
<keyword evidence="4 8" id="KW-0819">tRNA processing</keyword>
<dbReference type="RefSeq" id="WP_168149790.1">
    <property type="nucleotide sequence ID" value="NZ_JAAVXB010000015.1"/>
</dbReference>
<comment type="caution">
    <text evidence="10">The sequence shown here is derived from an EMBL/GenBank/DDBJ whole genome shotgun (WGS) entry which is preliminary data.</text>
</comment>
<dbReference type="Pfam" id="PF09179">
    <property type="entry name" value="TilS"/>
    <property type="match status" value="1"/>
</dbReference>
<dbReference type="HAMAP" id="MF_01161">
    <property type="entry name" value="tRNA_Ile_lys_synt"/>
    <property type="match status" value="1"/>
</dbReference>
<reference evidence="10" key="1">
    <citation type="submission" date="2020-03" db="EMBL/GenBank/DDBJ databases">
        <title>Solimonas marina sp. nov., isolated from deep seawater of the Pacific Ocean.</title>
        <authorList>
            <person name="Liu X."/>
            <person name="Lai Q."/>
            <person name="Sun F."/>
            <person name="Gai Y."/>
            <person name="Li G."/>
            <person name="Shao Z."/>
        </authorList>
    </citation>
    <scope>NUCLEOTIDE SEQUENCE</scope>
    <source>
        <strain evidence="10">C16B3</strain>
    </source>
</reference>
<dbReference type="PANTHER" id="PTHR43033">
    <property type="entry name" value="TRNA(ILE)-LYSIDINE SYNTHASE-RELATED"/>
    <property type="match status" value="1"/>
</dbReference>
<evidence type="ECO:0000256" key="8">
    <source>
        <dbReference type="HAMAP-Rule" id="MF_01161"/>
    </source>
</evidence>
<dbReference type="InterPro" id="IPR012796">
    <property type="entry name" value="Lysidine-tRNA-synth_C"/>
</dbReference>
<name>A0A970B811_9GAMM</name>
<keyword evidence="6 8" id="KW-0067">ATP-binding</keyword>
<dbReference type="EMBL" id="JAAVXB010000015">
    <property type="protein sequence ID" value="NKF24488.1"/>
    <property type="molecule type" value="Genomic_DNA"/>
</dbReference>
<dbReference type="AlphaFoldDB" id="A0A970B811"/>
<dbReference type="EC" id="6.3.4.19" evidence="8"/>
<keyword evidence="2 8" id="KW-0963">Cytoplasm</keyword>
<dbReference type="Proteomes" id="UP000653472">
    <property type="component" value="Unassembled WGS sequence"/>
</dbReference>
<dbReference type="InterPro" id="IPR012094">
    <property type="entry name" value="tRNA_Ile_lys_synt"/>
</dbReference>
<evidence type="ECO:0000256" key="3">
    <source>
        <dbReference type="ARBA" id="ARBA00022598"/>
    </source>
</evidence>
<dbReference type="InterPro" id="IPR015262">
    <property type="entry name" value="tRNA_Ile_lys_synt_subst-bd"/>
</dbReference>
<organism evidence="10 11">
    <name type="scientific">Solimonas marina</name>
    <dbReference type="NCBI Taxonomy" id="2714601"/>
    <lineage>
        <taxon>Bacteria</taxon>
        <taxon>Pseudomonadati</taxon>
        <taxon>Pseudomonadota</taxon>
        <taxon>Gammaproteobacteria</taxon>
        <taxon>Nevskiales</taxon>
        <taxon>Nevskiaceae</taxon>
        <taxon>Solimonas</taxon>
    </lineage>
</organism>
<keyword evidence="5 8" id="KW-0547">Nucleotide-binding</keyword>
<dbReference type="NCBIfam" id="TIGR02432">
    <property type="entry name" value="lysidine_TilS_N"/>
    <property type="match status" value="1"/>
</dbReference>
<dbReference type="SUPFAM" id="SSF82829">
    <property type="entry name" value="MesJ substrate recognition domain-like"/>
    <property type="match status" value="1"/>
</dbReference>
<evidence type="ECO:0000313" key="11">
    <source>
        <dbReference type="Proteomes" id="UP000653472"/>
    </source>
</evidence>